<dbReference type="CDD" id="cd07153">
    <property type="entry name" value="Fur_like"/>
    <property type="match status" value="1"/>
</dbReference>
<comment type="similarity">
    <text evidence="2">Belongs to the Fur family.</text>
</comment>
<keyword evidence="5" id="KW-0963">Cytoplasm</keyword>
<dbReference type="Gene3D" id="1.10.10.10">
    <property type="entry name" value="Winged helix-like DNA-binding domain superfamily/Winged helix DNA-binding domain"/>
    <property type="match status" value="1"/>
</dbReference>
<evidence type="ECO:0000256" key="5">
    <source>
        <dbReference type="ARBA" id="ARBA00022490"/>
    </source>
</evidence>
<dbReference type="InterPro" id="IPR036388">
    <property type="entry name" value="WH-like_DNA-bd_sf"/>
</dbReference>
<evidence type="ECO:0000256" key="10">
    <source>
        <dbReference type="ARBA" id="ARBA00023125"/>
    </source>
</evidence>
<evidence type="ECO:0000256" key="1">
    <source>
        <dbReference type="ARBA" id="ARBA00004496"/>
    </source>
</evidence>
<dbReference type="PANTHER" id="PTHR33202:SF2">
    <property type="entry name" value="FERRIC UPTAKE REGULATION PROTEIN"/>
    <property type="match status" value="1"/>
</dbReference>
<comment type="subcellular location">
    <subcellularLocation>
        <location evidence="1">Cytoplasm</location>
    </subcellularLocation>
</comment>
<organism evidence="12 13">
    <name type="scientific">Sorangium atrum</name>
    <dbReference type="NCBI Taxonomy" id="2995308"/>
    <lineage>
        <taxon>Bacteria</taxon>
        <taxon>Pseudomonadati</taxon>
        <taxon>Myxococcota</taxon>
        <taxon>Polyangia</taxon>
        <taxon>Polyangiales</taxon>
        <taxon>Polyangiaceae</taxon>
        <taxon>Sorangium</taxon>
    </lineage>
</organism>
<gene>
    <name evidence="12" type="ORF">POL72_33315</name>
</gene>
<keyword evidence="7" id="KW-0479">Metal-binding</keyword>
<evidence type="ECO:0000256" key="11">
    <source>
        <dbReference type="ARBA" id="ARBA00023163"/>
    </source>
</evidence>
<comment type="caution">
    <text evidence="12">The sequence shown here is derived from an EMBL/GenBank/DDBJ whole genome shotgun (WGS) entry which is preliminary data.</text>
</comment>
<evidence type="ECO:0000256" key="6">
    <source>
        <dbReference type="ARBA" id="ARBA00022491"/>
    </source>
</evidence>
<evidence type="ECO:0000256" key="7">
    <source>
        <dbReference type="ARBA" id="ARBA00022723"/>
    </source>
</evidence>
<dbReference type="InterPro" id="IPR043135">
    <property type="entry name" value="Fur_C"/>
</dbReference>
<accession>A0ABT5C886</accession>
<evidence type="ECO:0000256" key="9">
    <source>
        <dbReference type="ARBA" id="ARBA00023015"/>
    </source>
</evidence>
<evidence type="ECO:0000256" key="8">
    <source>
        <dbReference type="ARBA" id="ARBA00022833"/>
    </source>
</evidence>
<dbReference type="SUPFAM" id="SSF46785">
    <property type="entry name" value="Winged helix' DNA-binding domain"/>
    <property type="match status" value="1"/>
</dbReference>
<dbReference type="InterPro" id="IPR002481">
    <property type="entry name" value="FUR"/>
</dbReference>
<dbReference type="PANTHER" id="PTHR33202">
    <property type="entry name" value="ZINC UPTAKE REGULATION PROTEIN"/>
    <property type="match status" value="1"/>
</dbReference>
<dbReference type="Proteomes" id="UP001217485">
    <property type="component" value="Unassembled WGS sequence"/>
</dbReference>
<protein>
    <recommendedName>
        <fullName evidence="4">Ferric uptake regulation protein</fullName>
    </recommendedName>
</protein>
<comment type="subunit">
    <text evidence="3">Homodimer.</text>
</comment>
<dbReference type="Pfam" id="PF01475">
    <property type="entry name" value="FUR"/>
    <property type="match status" value="1"/>
</dbReference>
<evidence type="ECO:0000256" key="2">
    <source>
        <dbReference type="ARBA" id="ARBA00007957"/>
    </source>
</evidence>
<evidence type="ECO:0000256" key="4">
    <source>
        <dbReference type="ARBA" id="ARBA00020910"/>
    </source>
</evidence>
<dbReference type="RefSeq" id="WP_272100776.1">
    <property type="nucleotide sequence ID" value="NZ_JAQNDK010000004.1"/>
</dbReference>
<evidence type="ECO:0000313" key="12">
    <source>
        <dbReference type="EMBL" id="MDC0682654.1"/>
    </source>
</evidence>
<dbReference type="EMBL" id="JAQNDK010000004">
    <property type="protein sequence ID" value="MDC0682654.1"/>
    <property type="molecule type" value="Genomic_DNA"/>
</dbReference>
<keyword evidence="8" id="KW-0862">Zinc</keyword>
<keyword evidence="10" id="KW-0238">DNA-binding</keyword>
<name>A0ABT5C886_9BACT</name>
<evidence type="ECO:0000256" key="3">
    <source>
        <dbReference type="ARBA" id="ARBA00011738"/>
    </source>
</evidence>
<dbReference type="InterPro" id="IPR036390">
    <property type="entry name" value="WH_DNA-bd_sf"/>
</dbReference>
<reference evidence="12 13" key="1">
    <citation type="submission" date="2023-01" db="EMBL/GenBank/DDBJ databases">
        <title>Minimal conservation of predation-associated metabolite biosynthetic gene clusters underscores biosynthetic potential of Myxococcota including descriptions for ten novel species: Archangium lansinium sp. nov., Myxococcus landrumus sp. nov., Nannocystis bai.</title>
        <authorList>
            <person name="Ahearne A."/>
            <person name="Stevens C."/>
            <person name="Dowd S."/>
        </authorList>
    </citation>
    <scope>NUCLEOTIDE SEQUENCE [LARGE SCALE GENOMIC DNA]</scope>
    <source>
        <strain evidence="12 13">WIWO2</strain>
    </source>
</reference>
<keyword evidence="9" id="KW-0805">Transcription regulation</keyword>
<sequence>MRHVTQPPALDEAGLERALERLRRTVRQRGLKGSSVRDAIARAALLRRGHFSVDDLLKELRESGVVDAHPATVYRVLPLLVEAGLLQMTLVSKGDGARYERAFEREHHDHLICTRCGKVVEFEFEAIEVLQRDVAERFGFRLTGHVHELLGICKDCSAAGVER</sequence>
<proteinExistence type="inferred from homology"/>
<evidence type="ECO:0000313" key="13">
    <source>
        <dbReference type="Proteomes" id="UP001217485"/>
    </source>
</evidence>
<keyword evidence="11" id="KW-0804">Transcription</keyword>
<keyword evidence="6" id="KW-0678">Repressor</keyword>
<keyword evidence="13" id="KW-1185">Reference proteome</keyword>
<dbReference type="Gene3D" id="3.30.1490.190">
    <property type="match status" value="1"/>
</dbReference>